<comment type="caution">
    <text evidence="4">The sequence shown here is derived from an EMBL/GenBank/DDBJ whole genome shotgun (WGS) entry which is preliminary data.</text>
</comment>
<name>A0A3L9DP27_9STRE</name>
<dbReference type="Pfam" id="PF00583">
    <property type="entry name" value="Acetyltransf_1"/>
    <property type="match status" value="1"/>
</dbReference>
<dbReference type="CDD" id="cd04301">
    <property type="entry name" value="NAT_SF"/>
    <property type="match status" value="1"/>
</dbReference>
<dbReference type="AlphaFoldDB" id="A0A3L9DP27"/>
<gene>
    <name evidence="4" type="ORF">EAF07_07545</name>
</gene>
<dbReference type="PANTHER" id="PTHR43420:SF47">
    <property type="entry name" value="N-ACETYLTRANSFERASE DOMAIN-CONTAINING PROTEIN"/>
    <property type="match status" value="1"/>
</dbReference>
<proteinExistence type="predicted"/>
<evidence type="ECO:0000313" key="4">
    <source>
        <dbReference type="EMBL" id="RLY02414.1"/>
    </source>
</evidence>
<feature type="domain" description="N-acetyltransferase" evidence="3">
    <location>
        <begin position="5"/>
        <end position="175"/>
    </location>
</feature>
<keyword evidence="1 4" id="KW-0808">Transferase</keyword>
<sequence length="175" mass="20694">MVMTVGIKPVVKEEVPILQELAMKTFRETFEENYTEEQLQTFFANQYDRAVLSEELDHSETEVDFLMVNNEPVGYLKLNWGNAQTERKLDDAFEIQRIYILKAYQGQGLGKMLFDYALETAQDMDKSWIWLGVWEHNTKAQAFYAKYGFEKFSEHAFPVSEDKIDIDWLLRKRLK</sequence>
<evidence type="ECO:0000256" key="1">
    <source>
        <dbReference type="ARBA" id="ARBA00022679"/>
    </source>
</evidence>
<dbReference type="InterPro" id="IPR050680">
    <property type="entry name" value="YpeA/RimI_acetyltransf"/>
</dbReference>
<dbReference type="OrthoDB" id="7205533at2"/>
<dbReference type="SUPFAM" id="SSF55729">
    <property type="entry name" value="Acyl-CoA N-acyltransferases (Nat)"/>
    <property type="match status" value="1"/>
</dbReference>
<dbReference type="Gene3D" id="3.40.630.30">
    <property type="match status" value="1"/>
</dbReference>
<dbReference type="InterPro" id="IPR016181">
    <property type="entry name" value="Acyl_CoA_acyltransferase"/>
</dbReference>
<accession>A0A3L9DP27</accession>
<organism evidence="4 5">
    <name type="scientific">Streptococcus hillyeri</name>
    <dbReference type="NCBI Taxonomy" id="2282420"/>
    <lineage>
        <taxon>Bacteria</taxon>
        <taxon>Bacillati</taxon>
        <taxon>Bacillota</taxon>
        <taxon>Bacilli</taxon>
        <taxon>Lactobacillales</taxon>
        <taxon>Streptococcaceae</taxon>
        <taxon>Streptococcus</taxon>
    </lineage>
</organism>
<dbReference type="PROSITE" id="PS51186">
    <property type="entry name" value="GNAT"/>
    <property type="match status" value="1"/>
</dbReference>
<keyword evidence="2" id="KW-0012">Acyltransferase</keyword>
<evidence type="ECO:0000313" key="5">
    <source>
        <dbReference type="Proteomes" id="UP000279194"/>
    </source>
</evidence>
<evidence type="ECO:0000259" key="3">
    <source>
        <dbReference type="PROSITE" id="PS51186"/>
    </source>
</evidence>
<keyword evidence="5" id="KW-1185">Reference proteome</keyword>
<dbReference type="PANTHER" id="PTHR43420">
    <property type="entry name" value="ACETYLTRANSFERASE"/>
    <property type="match status" value="1"/>
</dbReference>
<dbReference type="InterPro" id="IPR000182">
    <property type="entry name" value="GNAT_dom"/>
</dbReference>
<protein>
    <submittedName>
        <fullName evidence="4">GNAT family N-acetyltransferase</fullName>
    </submittedName>
</protein>
<dbReference type="GO" id="GO:0016747">
    <property type="term" value="F:acyltransferase activity, transferring groups other than amino-acyl groups"/>
    <property type="evidence" value="ECO:0007669"/>
    <property type="project" value="InterPro"/>
</dbReference>
<evidence type="ECO:0000256" key="2">
    <source>
        <dbReference type="ARBA" id="ARBA00023315"/>
    </source>
</evidence>
<reference evidence="4 5" key="1">
    <citation type="submission" date="2018-10" db="EMBL/GenBank/DDBJ databases">
        <title>Streptococcus hillyeri sp. nov., isolated from equine tracheal sample.</title>
        <authorList>
            <person name="Macfadyen A.C."/>
            <person name="Waller A."/>
            <person name="Paterson G.K."/>
        </authorList>
    </citation>
    <scope>NUCLEOTIDE SEQUENCE [LARGE SCALE GENOMIC DNA]</scope>
    <source>
        <strain evidence="4 5">28462</strain>
    </source>
</reference>
<dbReference type="Proteomes" id="UP000279194">
    <property type="component" value="Unassembled WGS sequence"/>
</dbReference>
<dbReference type="EMBL" id="RCVM01000015">
    <property type="protein sequence ID" value="RLY02414.1"/>
    <property type="molecule type" value="Genomic_DNA"/>
</dbReference>